<evidence type="ECO:0000259" key="4">
    <source>
        <dbReference type="Pfam" id="PF00195"/>
    </source>
</evidence>
<dbReference type="EMBL" id="LSFN01000005">
    <property type="protein sequence ID" value="OAB76558.1"/>
    <property type="molecule type" value="Genomic_DNA"/>
</dbReference>
<comment type="caution">
    <text evidence="6">The sequence shown here is derived from an EMBL/GenBank/DDBJ whole genome shotgun (WGS) entry which is preliminary data.</text>
</comment>
<dbReference type="Pfam" id="PF02797">
    <property type="entry name" value="Chal_sti_synt_C"/>
    <property type="match status" value="1"/>
</dbReference>
<dbReference type="InterPro" id="IPR011141">
    <property type="entry name" value="Polyketide_synthase_type-III"/>
</dbReference>
<dbReference type="InterPro" id="IPR001099">
    <property type="entry name" value="Chalcone/stilbene_synt_N"/>
</dbReference>
<feature type="domain" description="Chalcone/stilbene synthase N-terminal" evidence="4">
    <location>
        <begin position="7"/>
        <end position="218"/>
    </location>
</feature>
<dbReference type="RefSeq" id="WP_068655376.1">
    <property type="nucleotide sequence ID" value="NZ_CP017770.1"/>
</dbReference>
<protein>
    <submittedName>
        <fullName evidence="6">Stilbene synthase</fullName>
    </submittedName>
</protein>
<feature type="active site" description="Acyl-thioester intermediate" evidence="3">
    <location>
        <position position="159"/>
    </location>
</feature>
<dbReference type="GO" id="GO:0016747">
    <property type="term" value="F:acyltransferase activity, transferring groups other than amino-acyl groups"/>
    <property type="evidence" value="ECO:0007669"/>
    <property type="project" value="InterPro"/>
</dbReference>
<proteinExistence type="inferred from homology"/>
<feature type="domain" description="Chalcone/stilbene synthase C-terminal" evidence="5">
    <location>
        <begin position="238"/>
        <end position="366"/>
    </location>
</feature>
<sequence length="381" mass="41734">MNIQENSNISILGIGTALPNHRFEQGEVLEKLEEALQNSPNSVRWAKRIFKQCGVATRYTCEPNLIAHGSGSRYLPTEGSEDIPSTAERMSIYKRESVPLGVQAAKAALLDAQLDGSEITHLITVSCTGQFLPGLDAILVKTLELSPRVNRIPLTFQGCAAGLKAIQLARTLVEGQSSRQILIVCVELCTLHFQPSSDREALFGASFFGDGASACVIGITDQLKNNHGLFQLGEGHSVLLPNCSEEMIWEVGDYGFDLYLSTNIPKLLGQYLAGEMESLYREEPSPYLWAIHPGGRGIVDVVQQMFELSHQQVHYSRSILHDYGNLSSATILFVLQAMREDLHRKQSDTSSGVALAFGPGLTSELMKFTYLPSTTVQDGMS</sequence>
<evidence type="ECO:0000256" key="2">
    <source>
        <dbReference type="ARBA" id="ARBA00022679"/>
    </source>
</evidence>
<evidence type="ECO:0000313" key="7">
    <source>
        <dbReference type="Proteomes" id="UP000077134"/>
    </source>
</evidence>
<evidence type="ECO:0000259" key="5">
    <source>
        <dbReference type="Pfam" id="PF02797"/>
    </source>
</evidence>
<dbReference type="CDD" id="cd00831">
    <property type="entry name" value="CHS_like"/>
    <property type="match status" value="1"/>
</dbReference>
<dbReference type="PANTHER" id="PTHR11877:SF46">
    <property type="entry name" value="TYPE III POLYKETIDE SYNTHASE A"/>
    <property type="match status" value="1"/>
</dbReference>
<accession>A0A167FH88</accession>
<gene>
    <name evidence="6" type="ORF">PNBC_03915</name>
</gene>
<dbReference type="PANTHER" id="PTHR11877">
    <property type="entry name" value="HYDROXYMETHYLGLUTARYL-COA SYNTHASE"/>
    <property type="match status" value="1"/>
</dbReference>
<reference evidence="6 7" key="1">
    <citation type="submission" date="2016-02" db="EMBL/GenBank/DDBJ databases">
        <title>Paenibacillus sp. LPB0068, isolated from Crassostrea gigas.</title>
        <authorList>
            <person name="Shin S.-K."/>
            <person name="Yi H."/>
        </authorList>
    </citation>
    <scope>NUCLEOTIDE SEQUENCE [LARGE SCALE GENOMIC DNA]</scope>
    <source>
        <strain evidence="6 7">LPB0068</strain>
    </source>
</reference>
<dbReference type="Pfam" id="PF00195">
    <property type="entry name" value="Chal_sti_synt_N"/>
    <property type="match status" value="1"/>
</dbReference>
<evidence type="ECO:0000313" key="6">
    <source>
        <dbReference type="EMBL" id="OAB76558.1"/>
    </source>
</evidence>
<evidence type="ECO:0000256" key="3">
    <source>
        <dbReference type="PIRSR" id="PIRSR000451-1"/>
    </source>
</evidence>
<dbReference type="GO" id="GO:0030639">
    <property type="term" value="P:polyketide biosynthetic process"/>
    <property type="evidence" value="ECO:0007669"/>
    <property type="project" value="TreeGrafter"/>
</dbReference>
<name>A0A167FH88_9BACL</name>
<dbReference type="SUPFAM" id="SSF53901">
    <property type="entry name" value="Thiolase-like"/>
    <property type="match status" value="2"/>
</dbReference>
<dbReference type="PIRSF" id="PIRSF000451">
    <property type="entry name" value="PKS_III"/>
    <property type="match status" value="1"/>
</dbReference>
<dbReference type="InterPro" id="IPR016039">
    <property type="entry name" value="Thiolase-like"/>
</dbReference>
<evidence type="ECO:0000256" key="1">
    <source>
        <dbReference type="ARBA" id="ARBA00005531"/>
    </source>
</evidence>
<dbReference type="Gene3D" id="3.40.47.10">
    <property type="match status" value="2"/>
</dbReference>
<keyword evidence="2" id="KW-0808">Transferase</keyword>
<dbReference type="OrthoDB" id="9786288at2"/>
<dbReference type="AlphaFoldDB" id="A0A167FH88"/>
<dbReference type="STRING" id="1763538.LPB68_20825"/>
<dbReference type="InterPro" id="IPR012328">
    <property type="entry name" value="Chalcone/stilbene_synt_C"/>
</dbReference>
<keyword evidence="7" id="KW-1185">Reference proteome</keyword>
<organism evidence="6 7">
    <name type="scientific">Paenibacillus crassostreae</name>
    <dbReference type="NCBI Taxonomy" id="1763538"/>
    <lineage>
        <taxon>Bacteria</taxon>
        <taxon>Bacillati</taxon>
        <taxon>Bacillota</taxon>
        <taxon>Bacilli</taxon>
        <taxon>Bacillales</taxon>
        <taxon>Paenibacillaceae</taxon>
        <taxon>Paenibacillus</taxon>
    </lineage>
</organism>
<comment type="similarity">
    <text evidence="1">Belongs to the thiolase-like superfamily. Chalcone/stilbene synthases family.</text>
</comment>
<dbReference type="KEGG" id="pcx:LPB68_20825"/>
<dbReference type="Proteomes" id="UP000077134">
    <property type="component" value="Unassembled WGS sequence"/>
</dbReference>